<keyword evidence="4" id="KW-0963">Cytoplasm</keyword>
<dbReference type="Proteomes" id="UP001176961">
    <property type="component" value="Unassembled WGS sequence"/>
</dbReference>
<evidence type="ECO:0000259" key="5">
    <source>
        <dbReference type="Pfam" id="PF01048"/>
    </source>
</evidence>
<keyword evidence="7" id="KW-1185">Reference proteome</keyword>
<comment type="subunit">
    <text evidence="4">Homotrimer.</text>
</comment>
<dbReference type="SUPFAM" id="SSF53167">
    <property type="entry name" value="Purine and uridine phosphorylases"/>
    <property type="match status" value="1"/>
</dbReference>
<dbReference type="PANTHER" id="PTHR42679:SF2">
    <property type="entry name" value="S-METHYL-5'-THIOADENOSINE PHOSPHORYLASE"/>
    <property type="match status" value="1"/>
</dbReference>
<dbReference type="EC" id="2.4.2.28" evidence="4"/>
<feature type="binding site" evidence="4">
    <location>
        <position position="208"/>
    </location>
    <ligand>
        <name>phosphate</name>
        <dbReference type="ChEBI" id="CHEBI:43474"/>
    </ligand>
</feature>
<feature type="site" description="Important for substrate specificity" evidence="4">
    <location>
        <position position="189"/>
    </location>
</feature>
<feature type="binding site" evidence="4">
    <location>
        <position position="29"/>
    </location>
    <ligand>
        <name>phosphate</name>
        <dbReference type="ChEBI" id="CHEBI:43474"/>
    </ligand>
</feature>
<comment type="pathway">
    <text evidence="4">Amino-acid biosynthesis; L-methionine biosynthesis via salvage pathway; S-methyl-5-thio-alpha-D-ribose 1-phosphate from S-methyl-5'-thioadenosine (phosphorylase route): step 1/1.</text>
</comment>
<keyword evidence="2 4" id="KW-0808">Transferase</keyword>
<evidence type="ECO:0000256" key="1">
    <source>
        <dbReference type="ARBA" id="ARBA00022676"/>
    </source>
</evidence>
<comment type="catalytic activity">
    <reaction evidence="4">
        <text>S-methyl-5'-thioadenosine + phosphate = 5-(methylsulfanyl)-alpha-D-ribose 1-phosphate + adenine</text>
        <dbReference type="Rhea" id="RHEA:11852"/>
        <dbReference type="ChEBI" id="CHEBI:16708"/>
        <dbReference type="ChEBI" id="CHEBI:17509"/>
        <dbReference type="ChEBI" id="CHEBI:43474"/>
        <dbReference type="ChEBI" id="CHEBI:58533"/>
        <dbReference type="EC" id="2.4.2.28"/>
    </reaction>
</comment>
<gene>
    <name evidence="6" type="ORF">CYNAS_LOCUS17945</name>
</gene>
<dbReference type="AlphaFoldDB" id="A0AA36MDZ6"/>
<dbReference type="Pfam" id="PF01048">
    <property type="entry name" value="PNP_UDP_1"/>
    <property type="match status" value="1"/>
</dbReference>
<dbReference type="InterPro" id="IPR000845">
    <property type="entry name" value="Nucleoside_phosphorylase_d"/>
</dbReference>
<feature type="binding site" evidence="4">
    <location>
        <position position="207"/>
    </location>
    <ligand>
        <name>substrate</name>
    </ligand>
</feature>
<evidence type="ECO:0000256" key="2">
    <source>
        <dbReference type="ARBA" id="ARBA00022679"/>
    </source>
</evidence>
<dbReference type="InterPro" id="IPR035994">
    <property type="entry name" value="Nucleoside_phosphorylase_sf"/>
</dbReference>
<feature type="binding site" evidence="4">
    <location>
        <begin position="71"/>
        <end position="72"/>
    </location>
    <ligand>
        <name>phosphate</name>
        <dbReference type="ChEBI" id="CHEBI:43474"/>
    </ligand>
</feature>
<dbReference type="GO" id="GO:0006166">
    <property type="term" value="P:purine ribonucleoside salvage"/>
    <property type="evidence" value="ECO:0007669"/>
    <property type="project" value="UniProtKB-UniRule"/>
</dbReference>
<comment type="caution">
    <text evidence="6">The sequence shown here is derived from an EMBL/GenBank/DDBJ whole genome shotgun (WGS) entry which is preliminary data.</text>
</comment>
<evidence type="ECO:0000256" key="3">
    <source>
        <dbReference type="ARBA" id="ARBA00022726"/>
    </source>
</evidence>
<keyword evidence="1 4" id="KW-0328">Glycosyltransferase</keyword>
<comment type="similarity">
    <text evidence="4">Belongs to the PNP/MTAP phosphorylase family. MTAP subfamily.</text>
</comment>
<dbReference type="GO" id="GO:0005829">
    <property type="term" value="C:cytosol"/>
    <property type="evidence" value="ECO:0007669"/>
    <property type="project" value="TreeGrafter"/>
</dbReference>
<proteinExistence type="inferred from homology"/>
<evidence type="ECO:0000313" key="6">
    <source>
        <dbReference type="EMBL" id="CAJ0605962.1"/>
    </source>
</evidence>
<comment type="subcellular location">
    <subcellularLocation>
        <location evidence="4">Cytoplasm</location>
    </subcellularLocation>
    <subcellularLocation>
        <location evidence="4">Nucleus</location>
    </subcellularLocation>
</comment>
<dbReference type="Gene3D" id="3.40.50.1580">
    <property type="entry name" value="Nucleoside phosphorylase domain"/>
    <property type="match status" value="1"/>
</dbReference>
<sequence>MPFSYLLILHKVWLNHKKMVFKVGIMGGSGLEDPQILQNAKEVEVDTPFGKPSDKYIEGTIHGIPCILLARHGRKHDIMPSDVNYRANLWGMMSLGANVIIASIACGSLQQDVKPGELVFPDSVVDKTNGRKCTYFDGTCPQVPGVCHIQMHPAYNEKLRKILVTTADDLKLKYHDGGFGICINGPRYSTRAESRIFQSWGASLINMTMIPECCLARELGIPYATTALVTDYDCWKDDEQVSMELVMKTFKDNCFKCKNLFIEAVQRIAKEDWQTEIATVKKAARDAVMVGPEVVIPHLTV</sequence>
<comment type="function">
    <text evidence="4">Catalyzes the reversible phosphorylation of S-methyl-5'-thioadenosine (MTA) to adenine and 5-methylthioribose-1-phosphate. Involved in the breakdown of MTA, a major by-product of polyamine biosynthesis. Responsible for the first step in the methionine salvage pathway after MTA has been generated from S-adenosylmethionine. Has broad substrate specificity with 6-aminopurine nucleosides as preferred substrates.</text>
</comment>
<dbReference type="HAMAP" id="MF_01963">
    <property type="entry name" value="MTAP"/>
    <property type="match status" value="1"/>
</dbReference>
<keyword evidence="3 4" id="KW-0660">Purine salvage</keyword>
<dbReference type="GO" id="GO:0005634">
    <property type="term" value="C:nucleus"/>
    <property type="evidence" value="ECO:0007669"/>
    <property type="project" value="UniProtKB-SubCell"/>
</dbReference>
<organism evidence="6 7">
    <name type="scientific">Cylicocyclus nassatus</name>
    <name type="common">Nematode worm</name>
    <dbReference type="NCBI Taxonomy" id="53992"/>
    <lineage>
        <taxon>Eukaryota</taxon>
        <taxon>Metazoa</taxon>
        <taxon>Ecdysozoa</taxon>
        <taxon>Nematoda</taxon>
        <taxon>Chromadorea</taxon>
        <taxon>Rhabditida</taxon>
        <taxon>Rhabditina</taxon>
        <taxon>Rhabditomorpha</taxon>
        <taxon>Strongyloidea</taxon>
        <taxon>Strongylidae</taxon>
        <taxon>Cylicocyclus</taxon>
    </lineage>
</organism>
<feature type="site" description="Important for substrate specificity" evidence="4">
    <location>
        <position position="243"/>
    </location>
</feature>
<reference evidence="6" key="1">
    <citation type="submission" date="2023-07" db="EMBL/GenBank/DDBJ databases">
        <authorList>
            <consortium name="CYATHOMIX"/>
        </authorList>
    </citation>
    <scope>NUCLEOTIDE SEQUENCE</scope>
    <source>
        <strain evidence="6">N/A</strain>
    </source>
</reference>
<feature type="binding site" evidence="4">
    <location>
        <begin position="231"/>
        <end position="233"/>
    </location>
    <ligand>
        <name>substrate</name>
    </ligand>
</feature>
<comment type="caution">
    <text evidence="4">Lacks conserved residue(s) required for the propagation of feature annotation.</text>
</comment>
<dbReference type="PANTHER" id="PTHR42679">
    <property type="entry name" value="S-METHYL-5'-THIOADENOSINE PHOSPHORYLASE"/>
    <property type="match status" value="1"/>
</dbReference>
<accession>A0AA36MDZ6</accession>
<dbReference type="CDD" id="cd09010">
    <property type="entry name" value="MTAP_SsMTAPII_like_MTIP"/>
    <property type="match status" value="1"/>
</dbReference>
<evidence type="ECO:0000256" key="4">
    <source>
        <dbReference type="HAMAP-Rule" id="MF_03155"/>
    </source>
</evidence>
<dbReference type="EMBL" id="CATQJL010000316">
    <property type="protein sequence ID" value="CAJ0605962.1"/>
    <property type="molecule type" value="Genomic_DNA"/>
</dbReference>
<feature type="domain" description="Nucleoside phosphorylase" evidence="5">
    <location>
        <begin position="22"/>
        <end position="261"/>
    </location>
</feature>
<keyword evidence="4" id="KW-0539">Nucleus</keyword>
<dbReference type="NCBIfam" id="TIGR01694">
    <property type="entry name" value="MTAP"/>
    <property type="match status" value="1"/>
</dbReference>
<name>A0AA36MDZ6_CYLNA</name>
<dbReference type="InterPro" id="IPR010044">
    <property type="entry name" value="MTAP"/>
</dbReference>
<evidence type="ECO:0000313" key="7">
    <source>
        <dbReference type="Proteomes" id="UP001176961"/>
    </source>
</evidence>
<dbReference type="GO" id="GO:0017061">
    <property type="term" value="F:S-methyl-5-thioadenosine phosphorylase activity"/>
    <property type="evidence" value="ECO:0007669"/>
    <property type="project" value="UniProtKB-EC"/>
</dbReference>
<dbReference type="GO" id="GO:0019509">
    <property type="term" value="P:L-methionine salvage from methylthioadenosine"/>
    <property type="evidence" value="ECO:0007669"/>
    <property type="project" value="TreeGrafter"/>
</dbReference>
<protein>
    <recommendedName>
        <fullName evidence="4">S-methyl-5'-thioadenosine phosphorylase</fullName>
        <ecNumber evidence="4">2.4.2.28</ecNumber>
    </recommendedName>
    <alternativeName>
        <fullName evidence="4">5'-methylthioadenosine phosphorylase</fullName>
        <shortName evidence="4">MTA phosphorylase</shortName>
        <shortName evidence="4">MTAP</shortName>
        <shortName evidence="4">MTAPase</shortName>
    </alternativeName>
</protein>